<reference evidence="4 5" key="1">
    <citation type="submission" date="2018-03" db="EMBL/GenBank/DDBJ databases">
        <title>Genomic Encyclopedia of Archaeal and Bacterial Type Strains, Phase II (KMG-II): from individual species to whole genera.</title>
        <authorList>
            <person name="Goeker M."/>
        </authorList>
    </citation>
    <scope>NUCLEOTIDE SEQUENCE [LARGE SCALE GENOMIC DNA]</scope>
    <source>
        <strain evidence="4 5">DSM 100065</strain>
    </source>
</reference>
<dbReference type="OrthoDB" id="9808744at2"/>
<dbReference type="InterPro" id="IPR011067">
    <property type="entry name" value="Plasmid_toxin/cell-grow_inhib"/>
</dbReference>
<dbReference type="GO" id="GO:0016787">
    <property type="term" value="F:hydrolase activity"/>
    <property type="evidence" value="ECO:0007669"/>
    <property type="project" value="UniProtKB-KW"/>
</dbReference>
<dbReference type="Pfam" id="PF02452">
    <property type="entry name" value="PemK_toxin"/>
    <property type="match status" value="1"/>
</dbReference>
<dbReference type="PIRSF" id="PIRSF033490">
    <property type="entry name" value="MazF"/>
    <property type="match status" value="1"/>
</dbReference>
<protein>
    <recommendedName>
        <fullName evidence="3">mRNA interferase</fullName>
        <ecNumber evidence="3">3.1.-.-</ecNumber>
    </recommendedName>
</protein>
<comment type="function">
    <text evidence="3">Toxic component of a type II toxin-antitoxin (TA) system.</text>
</comment>
<organism evidence="4 5">
    <name type="scientific">Antricoccus suffuscus</name>
    <dbReference type="NCBI Taxonomy" id="1629062"/>
    <lineage>
        <taxon>Bacteria</taxon>
        <taxon>Bacillati</taxon>
        <taxon>Actinomycetota</taxon>
        <taxon>Actinomycetes</taxon>
        <taxon>Geodermatophilales</taxon>
        <taxon>Antricoccaceae</taxon>
        <taxon>Antricoccus</taxon>
    </lineage>
</organism>
<comment type="similarity">
    <text evidence="1 3">Belongs to the PemK/MazF family.</text>
</comment>
<evidence type="ECO:0000256" key="2">
    <source>
        <dbReference type="ARBA" id="ARBA00022649"/>
    </source>
</evidence>
<dbReference type="InterPro" id="IPR003477">
    <property type="entry name" value="PemK-like"/>
</dbReference>
<dbReference type="GO" id="GO:0016075">
    <property type="term" value="P:rRNA catabolic process"/>
    <property type="evidence" value="ECO:0007669"/>
    <property type="project" value="TreeGrafter"/>
</dbReference>
<proteinExistence type="inferred from homology"/>
<keyword evidence="3" id="KW-0255">Endonuclease</keyword>
<dbReference type="AlphaFoldDB" id="A0A2T1A3X5"/>
<accession>A0A2T1A3X5</accession>
<dbReference type="GO" id="GO:0006402">
    <property type="term" value="P:mRNA catabolic process"/>
    <property type="evidence" value="ECO:0007669"/>
    <property type="project" value="TreeGrafter"/>
</dbReference>
<dbReference type="EC" id="3.1.-.-" evidence="3"/>
<evidence type="ECO:0000256" key="3">
    <source>
        <dbReference type="PIRNR" id="PIRNR033490"/>
    </source>
</evidence>
<sequence length="115" mass="12896">MTDLFCDQVVWVNFSPVVGPEQAGHRPAVIVSSDEYLAAIPNIVIVLPITTRDRGLPNHIQLHGNTGLEDSSFAMTEQPRTIDRRRVTRAVGQLDQGAMREIRRCLARFLATDER</sequence>
<dbReference type="Gene3D" id="2.30.30.110">
    <property type="match status" value="1"/>
</dbReference>
<keyword evidence="3" id="KW-0540">Nuclease</keyword>
<keyword evidence="2" id="KW-1277">Toxin-antitoxin system</keyword>
<evidence type="ECO:0000313" key="5">
    <source>
        <dbReference type="Proteomes" id="UP000237752"/>
    </source>
</evidence>
<gene>
    <name evidence="4" type="ORF">CLV47_10364</name>
</gene>
<evidence type="ECO:0000256" key="1">
    <source>
        <dbReference type="ARBA" id="ARBA00007521"/>
    </source>
</evidence>
<dbReference type="PANTHER" id="PTHR33988">
    <property type="entry name" value="ENDORIBONUCLEASE MAZF-RELATED"/>
    <property type="match status" value="1"/>
</dbReference>
<dbReference type="Proteomes" id="UP000237752">
    <property type="component" value="Unassembled WGS sequence"/>
</dbReference>
<name>A0A2T1A3X5_9ACTN</name>
<evidence type="ECO:0000313" key="4">
    <source>
        <dbReference type="EMBL" id="PRZ43008.1"/>
    </source>
</evidence>
<dbReference type="EMBL" id="PVUE01000003">
    <property type="protein sequence ID" value="PRZ43008.1"/>
    <property type="molecule type" value="Genomic_DNA"/>
</dbReference>
<dbReference type="GO" id="GO:0003677">
    <property type="term" value="F:DNA binding"/>
    <property type="evidence" value="ECO:0007669"/>
    <property type="project" value="InterPro"/>
</dbReference>
<keyword evidence="3" id="KW-0378">Hydrolase</keyword>
<dbReference type="GO" id="GO:0004521">
    <property type="term" value="F:RNA endonuclease activity"/>
    <property type="evidence" value="ECO:0007669"/>
    <property type="project" value="TreeGrafter"/>
</dbReference>
<dbReference type="RefSeq" id="WP_106347994.1">
    <property type="nucleotide sequence ID" value="NZ_PVUE01000003.1"/>
</dbReference>
<comment type="caution">
    <text evidence="4">The sequence shown here is derived from an EMBL/GenBank/DDBJ whole genome shotgun (WGS) entry which is preliminary data.</text>
</comment>
<keyword evidence="5" id="KW-1185">Reference proteome</keyword>
<dbReference type="SUPFAM" id="SSF50118">
    <property type="entry name" value="Cell growth inhibitor/plasmid maintenance toxic component"/>
    <property type="match status" value="1"/>
</dbReference>